<dbReference type="Gene3D" id="3.30.710.10">
    <property type="entry name" value="Potassium Channel Kv1.1, Chain A"/>
    <property type="match status" value="1"/>
</dbReference>
<evidence type="ECO:0000259" key="6">
    <source>
        <dbReference type="PROSITE" id="PS50097"/>
    </source>
</evidence>
<comment type="similarity">
    <text evidence="5">Belongs to the BACURD family.</text>
</comment>
<dbReference type="PROSITE" id="PS50097">
    <property type="entry name" value="BTB"/>
    <property type="match status" value="1"/>
</dbReference>
<dbReference type="SUPFAM" id="SSF54695">
    <property type="entry name" value="POZ domain"/>
    <property type="match status" value="1"/>
</dbReference>
<feature type="domain" description="BTB" evidence="6">
    <location>
        <begin position="81"/>
        <end position="149"/>
    </location>
</feature>
<dbReference type="GO" id="GO:0035024">
    <property type="term" value="P:negative regulation of Rho protein signal transduction"/>
    <property type="evidence" value="ECO:0007669"/>
    <property type="project" value="TreeGrafter"/>
</dbReference>
<dbReference type="GO" id="GO:0043161">
    <property type="term" value="P:proteasome-mediated ubiquitin-dependent protein catabolic process"/>
    <property type="evidence" value="ECO:0007669"/>
    <property type="project" value="TreeGrafter"/>
</dbReference>
<evidence type="ECO:0000256" key="3">
    <source>
        <dbReference type="ARBA" id="ARBA00022786"/>
    </source>
</evidence>
<dbReference type="PANTHER" id="PTHR11145:SF8">
    <property type="entry name" value="RE57120P"/>
    <property type="match status" value="1"/>
</dbReference>
<dbReference type="SMART" id="SM00225">
    <property type="entry name" value="BTB"/>
    <property type="match status" value="1"/>
</dbReference>
<dbReference type="InterPro" id="IPR000210">
    <property type="entry name" value="BTB/POZ_dom"/>
</dbReference>
<dbReference type="GO" id="GO:0004842">
    <property type="term" value="F:ubiquitin-protein transferase activity"/>
    <property type="evidence" value="ECO:0007669"/>
    <property type="project" value="TreeGrafter"/>
</dbReference>
<proteinExistence type="evidence at transcript level"/>
<evidence type="ECO:0000256" key="4">
    <source>
        <dbReference type="ARBA" id="ARBA00023242"/>
    </source>
</evidence>
<dbReference type="InterPro" id="IPR011333">
    <property type="entry name" value="SKP1/BTB/POZ_sf"/>
</dbReference>
<evidence type="ECO:0000256" key="1">
    <source>
        <dbReference type="ARBA" id="ARBA00004123"/>
    </source>
</evidence>
<evidence type="ECO:0000256" key="2">
    <source>
        <dbReference type="ARBA" id="ARBA00004906"/>
    </source>
</evidence>
<evidence type="ECO:0000256" key="5">
    <source>
        <dbReference type="ARBA" id="ARBA00025759"/>
    </source>
</evidence>
<protein>
    <submittedName>
        <fullName evidence="7">BTB/POZ domain-containing adapter for CUL3-mediated RhoA degradation protein 3</fullName>
    </submittedName>
</protein>
<dbReference type="PANTHER" id="PTHR11145">
    <property type="entry name" value="BTB/POZ DOMAIN-CONTAINING ADAPTER FOR CUL3-MEDIATED RHOA DEGRADATION PROTEIN FAMILY MEMBER"/>
    <property type="match status" value="1"/>
</dbReference>
<gene>
    <name evidence="7" type="primary">Kctd10</name>
</gene>
<name>A0A6F9DEX7_9ASCI</name>
<keyword evidence="3" id="KW-0833">Ubl conjugation pathway</keyword>
<comment type="pathway">
    <text evidence="2">Protein modification; protein ubiquitination.</text>
</comment>
<accession>A0A6F9DEX7</accession>
<dbReference type="GO" id="GO:0051260">
    <property type="term" value="P:protein homooligomerization"/>
    <property type="evidence" value="ECO:0007669"/>
    <property type="project" value="InterPro"/>
</dbReference>
<comment type="subcellular location">
    <subcellularLocation>
        <location evidence="1">Nucleus</location>
    </subcellularLocation>
</comment>
<dbReference type="AlphaFoldDB" id="A0A6F9DEX7"/>
<dbReference type="EMBL" id="LR786145">
    <property type="protein sequence ID" value="CAB3258158.1"/>
    <property type="molecule type" value="mRNA"/>
</dbReference>
<dbReference type="FunFam" id="3.30.710.10:FF:000013">
    <property type="entry name" value="BTB/POZ domain-containing adapter for CUL3-mediated RhoA degradation protein 3"/>
    <property type="match status" value="1"/>
</dbReference>
<organism evidence="7">
    <name type="scientific">Phallusia mammillata</name>
    <dbReference type="NCBI Taxonomy" id="59560"/>
    <lineage>
        <taxon>Eukaryota</taxon>
        <taxon>Metazoa</taxon>
        <taxon>Chordata</taxon>
        <taxon>Tunicata</taxon>
        <taxon>Ascidiacea</taxon>
        <taxon>Phlebobranchia</taxon>
        <taxon>Ascidiidae</taxon>
        <taxon>Phallusia</taxon>
    </lineage>
</organism>
<keyword evidence="4" id="KW-0539">Nucleus</keyword>
<reference evidence="7" key="1">
    <citation type="submission" date="2020-04" db="EMBL/GenBank/DDBJ databases">
        <authorList>
            <person name="Neveu A P."/>
        </authorList>
    </citation>
    <scope>NUCLEOTIDE SEQUENCE</scope>
    <source>
        <tissue evidence="7">Whole embryo</tissue>
    </source>
</reference>
<dbReference type="GO" id="GO:0031463">
    <property type="term" value="C:Cul3-RING ubiquitin ligase complex"/>
    <property type="evidence" value="ECO:0007669"/>
    <property type="project" value="TreeGrafter"/>
</dbReference>
<dbReference type="CDD" id="cd18369">
    <property type="entry name" value="BTB_POZ_KCTD10-like_BACURD"/>
    <property type="match status" value="1"/>
</dbReference>
<dbReference type="Pfam" id="PF02214">
    <property type="entry name" value="BTB_2"/>
    <property type="match status" value="1"/>
</dbReference>
<dbReference type="InterPro" id="IPR003131">
    <property type="entry name" value="T1-type_BTB"/>
</dbReference>
<evidence type="ECO:0000313" key="7">
    <source>
        <dbReference type="EMBL" id="CAB3258158.1"/>
    </source>
</evidence>
<dbReference type="InterPro" id="IPR045068">
    <property type="entry name" value="BACURD1-3"/>
</dbReference>
<dbReference type="GO" id="GO:0016567">
    <property type="term" value="P:protein ubiquitination"/>
    <property type="evidence" value="ECO:0007669"/>
    <property type="project" value="TreeGrafter"/>
</dbReference>
<sequence length="362" mass="40792">MASHESPSITTYPANVPNATVNLVKESTAALPPPANTVHHIACTSATAVTSNALDKNFVEHSLSPNKAAESAVAAAISSNKYVKLNVGGSLHYTTMGTLTKEDNMLRAMFSGRMVVLSDSEGWILIDRCGKHFSAILNYLRDGSIFLPDNRYEIAELLAEAKYYLIQGLVLQCESALERKSDEIDPICRVPIITCLKEEQELVRNTRRPIVKFMYNRGNNKYSYTNSSDDNMLKNLELFDKLSLRFNGRILFMKNIIGDDICEWSYYGNHRKVAEICCTSIVYATEKKQTKVDFPEARIYEETLNVLLFEPDRPSPGLIIAHTENNSDNTRITHHCQSDDDLDESSRSHRVRRIHVNSNRPV</sequence>
<dbReference type="GO" id="GO:0005634">
    <property type="term" value="C:nucleus"/>
    <property type="evidence" value="ECO:0007669"/>
    <property type="project" value="UniProtKB-SubCell"/>
</dbReference>